<feature type="compositionally biased region" description="Polar residues" evidence="2">
    <location>
        <begin position="269"/>
        <end position="283"/>
    </location>
</feature>
<feature type="repeat" description="ANK" evidence="1">
    <location>
        <begin position="444"/>
        <end position="470"/>
    </location>
</feature>
<feature type="region of interest" description="Disordered" evidence="2">
    <location>
        <begin position="184"/>
        <end position="285"/>
    </location>
</feature>
<evidence type="ECO:0000313" key="3">
    <source>
        <dbReference type="EMBL" id="KIW00088.1"/>
    </source>
</evidence>
<dbReference type="EMBL" id="KN847567">
    <property type="protein sequence ID" value="KIW00088.1"/>
    <property type="molecule type" value="Genomic_DNA"/>
</dbReference>
<evidence type="ECO:0000256" key="1">
    <source>
        <dbReference type="PROSITE-ProRule" id="PRU00023"/>
    </source>
</evidence>
<feature type="repeat" description="ANK" evidence="1">
    <location>
        <begin position="377"/>
        <end position="409"/>
    </location>
</feature>
<organism evidence="3 4">
    <name type="scientific">Verruconis gallopava</name>
    <dbReference type="NCBI Taxonomy" id="253628"/>
    <lineage>
        <taxon>Eukaryota</taxon>
        <taxon>Fungi</taxon>
        <taxon>Dikarya</taxon>
        <taxon>Ascomycota</taxon>
        <taxon>Pezizomycotina</taxon>
        <taxon>Dothideomycetes</taxon>
        <taxon>Pleosporomycetidae</taxon>
        <taxon>Venturiales</taxon>
        <taxon>Sympoventuriaceae</taxon>
        <taxon>Verruconis</taxon>
    </lineage>
</organism>
<dbReference type="Proteomes" id="UP000053259">
    <property type="component" value="Unassembled WGS sequence"/>
</dbReference>
<dbReference type="Pfam" id="PF12796">
    <property type="entry name" value="Ank_2"/>
    <property type="match status" value="5"/>
</dbReference>
<keyword evidence="1" id="KW-0040">ANK repeat</keyword>
<accession>A0A0D2A0E1</accession>
<keyword evidence="4" id="KW-1185">Reference proteome</keyword>
<dbReference type="PANTHER" id="PTHR46224:SF64">
    <property type="entry name" value="IQ MOTIF AND ANKYRIN REPEAT DOMAIN-CONTAINING PROTEIN 1"/>
    <property type="match status" value="1"/>
</dbReference>
<dbReference type="SUPFAM" id="SSF48403">
    <property type="entry name" value="Ankyrin repeat"/>
    <property type="match status" value="2"/>
</dbReference>
<dbReference type="InterPro" id="IPR002110">
    <property type="entry name" value="Ankyrin_rpt"/>
</dbReference>
<dbReference type="HOGENOM" id="CLU_014021_0_0_1"/>
<feature type="repeat" description="ANK" evidence="1">
    <location>
        <begin position="695"/>
        <end position="727"/>
    </location>
</feature>
<protein>
    <submittedName>
        <fullName evidence="3">Uncharacterized protein</fullName>
    </submittedName>
</protein>
<feature type="repeat" description="ANK" evidence="1">
    <location>
        <begin position="410"/>
        <end position="442"/>
    </location>
</feature>
<dbReference type="Gene3D" id="1.25.40.20">
    <property type="entry name" value="Ankyrin repeat-containing domain"/>
    <property type="match status" value="3"/>
</dbReference>
<dbReference type="InterPro" id="IPR036770">
    <property type="entry name" value="Ankyrin_rpt-contain_sf"/>
</dbReference>
<feature type="repeat" description="ANK" evidence="1">
    <location>
        <begin position="602"/>
        <end position="634"/>
    </location>
</feature>
<dbReference type="InParanoid" id="A0A0D2A0E1"/>
<dbReference type="AlphaFoldDB" id="A0A0D2A0E1"/>
<dbReference type="PROSITE" id="PS50088">
    <property type="entry name" value="ANK_REPEAT"/>
    <property type="match status" value="7"/>
</dbReference>
<dbReference type="GeneID" id="27316247"/>
<dbReference type="RefSeq" id="XP_016209957.1">
    <property type="nucleotide sequence ID" value="XM_016362140.1"/>
</dbReference>
<dbReference type="VEuPathDB" id="FungiDB:PV09_08274"/>
<gene>
    <name evidence="3" type="ORF">PV09_08274</name>
</gene>
<reference evidence="3 4" key="1">
    <citation type="submission" date="2015-01" db="EMBL/GenBank/DDBJ databases">
        <title>The Genome Sequence of Ochroconis gallopava CBS43764.</title>
        <authorList>
            <consortium name="The Broad Institute Genomics Platform"/>
            <person name="Cuomo C."/>
            <person name="de Hoog S."/>
            <person name="Gorbushina A."/>
            <person name="Stielow B."/>
            <person name="Teixiera M."/>
            <person name="Abouelleil A."/>
            <person name="Chapman S.B."/>
            <person name="Priest M."/>
            <person name="Young S.K."/>
            <person name="Wortman J."/>
            <person name="Nusbaum C."/>
            <person name="Birren B."/>
        </authorList>
    </citation>
    <scope>NUCLEOTIDE SEQUENCE [LARGE SCALE GENOMIC DNA]</scope>
    <source>
        <strain evidence="3 4">CBS 43764</strain>
    </source>
</reference>
<feature type="compositionally biased region" description="Basic and acidic residues" evidence="2">
    <location>
        <begin position="234"/>
        <end position="265"/>
    </location>
</feature>
<dbReference type="STRING" id="253628.A0A0D2A0E1"/>
<dbReference type="PANTHER" id="PTHR46224">
    <property type="entry name" value="ANKYRIN REPEAT FAMILY PROTEIN"/>
    <property type="match status" value="1"/>
</dbReference>
<dbReference type="OrthoDB" id="426293at2759"/>
<feature type="repeat" description="ANK" evidence="1">
    <location>
        <begin position="853"/>
        <end position="885"/>
    </location>
</feature>
<name>A0A0D2A0E1_9PEZI</name>
<feature type="repeat" description="ANK" evidence="1">
    <location>
        <begin position="511"/>
        <end position="543"/>
    </location>
</feature>
<dbReference type="SMART" id="SM00248">
    <property type="entry name" value="ANK"/>
    <property type="match status" value="14"/>
</dbReference>
<dbReference type="PROSITE" id="PS50297">
    <property type="entry name" value="ANK_REP_REGION"/>
    <property type="match status" value="6"/>
</dbReference>
<sequence>MVKHKETLLELCTKATTQGNSISVRMLEYLSTVKSLPLGFKELAADFLDLSRILWSIEAGLSEAAQKKQRFPNDMVSELEAKFRKTIDDFSVLNQMILKFLEYENKGALGKFQKGWRLMFSGTDIDKVRQSLLKDKEALRMSSLVFKWSLGDAKVESNIGIGYTGLLAAMERMNVNQPTTVIPPLSVPSSGETLIDGPPQLPLPALPSTERAMSEKSQPIVTHLPRYDSLNNSSEERRTPSSLEERRGRYDPPDLHASYSEDRRGNLNRHPTISSGGTASGRSNGLRHESFATESTMMLDSYLRDSTRDTTILPSHSEPKYPTKFIRVKADPSTVPHWTPRPSGSPSPNSRVALLHAIQNKDCSAVERLLDDGADISDPNLLIRACLNGDEEIVRVLLLFGADTNAADGNGYTPLYAAVKASLVEAVEMLMKYGANPNLSAGPEEVTPLVVASNERNFEIVHLLLMYGADPAMIMGCGNTPLIASINKTVPPRIIELMLDYETDPNAKNREGTTPLFVAIQTVRLDLMALLLDHGANPNLPGPKHPLWPSTYHAEALQLMLNRGADTNKSPGIMELASSLKNIDSISILLDHGVSPNIKKDGIYTPLCSAIRDNSVEIVDLLLANGADPNLPASEYPHFKCITHDRVHILPKLLAAGTNLNEPAGILETAVAHNHTEGLKWLLAQGVDPNARNEDGRTALTTAIRDNRVELVDLLLANGADPNVRGEDWPLIMAVKRPPVLKKLLKVVQKPSSVRGVIEQAVLANQLESIKMLLKAGVSVEDKTGGVFSPLTTALREQNKEIVRFLLYEANANPNAPGEHLPLIKAIRRCPHNDTECIEMLLDRGADINKMYRGWNPVLQAVETGNLKILKVLLERGNPLDLEVTDDDGKTVREAVIERGWAEAIPLLFPKPAS</sequence>
<proteinExistence type="predicted"/>
<dbReference type="InterPro" id="IPR051616">
    <property type="entry name" value="Cul2-RING_E3_ligase_SR"/>
</dbReference>
<evidence type="ECO:0000313" key="4">
    <source>
        <dbReference type="Proteomes" id="UP000053259"/>
    </source>
</evidence>
<evidence type="ECO:0000256" key="2">
    <source>
        <dbReference type="SAM" id="MobiDB-lite"/>
    </source>
</evidence>